<reference evidence="1" key="1">
    <citation type="journal article" date="2015" name="Nature">
        <title>Complex archaea that bridge the gap between prokaryotes and eukaryotes.</title>
        <authorList>
            <person name="Spang A."/>
            <person name="Saw J.H."/>
            <person name="Jorgensen S.L."/>
            <person name="Zaremba-Niedzwiedzka K."/>
            <person name="Martijn J."/>
            <person name="Lind A.E."/>
            <person name="van Eijk R."/>
            <person name="Schleper C."/>
            <person name="Guy L."/>
            <person name="Ettema T.J."/>
        </authorList>
    </citation>
    <scope>NUCLEOTIDE SEQUENCE</scope>
</reference>
<gene>
    <name evidence="1" type="ORF">LCGC14_2453650</name>
</gene>
<proteinExistence type="predicted"/>
<sequence length="60" mass="7020">MVRCSKFVIGDPIRLYGVVLDVVPDEEPFMFWPSNPTIYVATDGRRREEDDWSDTWVIAE</sequence>
<dbReference type="AlphaFoldDB" id="A0A0F9C2X5"/>
<dbReference type="EMBL" id="LAZR01038030">
    <property type="protein sequence ID" value="KKL20612.1"/>
    <property type="molecule type" value="Genomic_DNA"/>
</dbReference>
<accession>A0A0F9C2X5</accession>
<comment type="caution">
    <text evidence="1">The sequence shown here is derived from an EMBL/GenBank/DDBJ whole genome shotgun (WGS) entry which is preliminary data.</text>
</comment>
<name>A0A0F9C2X5_9ZZZZ</name>
<organism evidence="1">
    <name type="scientific">marine sediment metagenome</name>
    <dbReference type="NCBI Taxonomy" id="412755"/>
    <lineage>
        <taxon>unclassified sequences</taxon>
        <taxon>metagenomes</taxon>
        <taxon>ecological metagenomes</taxon>
    </lineage>
</organism>
<evidence type="ECO:0000313" key="1">
    <source>
        <dbReference type="EMBL" id="KKL20612.1"/>
    </source>
</evidence>
<protein>
    <submittedName>
        <fullName evidence="1">Uncharacterized protein</fullName>
    </submittedName>
</protein>